<evidence type="ECO:0000313" key="8">
    <source>
        <dbReference type="Proteomes" id="UP001293254"/>
    </source>
</evidence>
<dbReference type="GO" id="GO:0000139">
    <property type="term" value="C:Golgi membrane"/>
    <property type="evidence" value="ECO:0007669"/>
    <property type="project" value="UniProtKB-SubCell"/>
</dbReference>
<keyword evidence="2 6" id="KW-0812">Transmembrane</keyword>
<evidence type="ECO:0000256" key="5">
    <source>
        <dbReference type="SAM" id="MobiDB-lite"/>
    </source>
</evidence>
<keyword evidence="3 6" id="KW-1133">Transmembrane helix</keyword>
<feature type="compositionally biased region" description="Polar residues" evidence="5">
    <location>
        <begin position="20"/>
        <end position="29"/>
    </location>
</feature>
<organism evidence="7 8">
    <name type="scientific">Sesamum alatum</name>
    <dbReference type="NCBI Taxonomy" id="300844"/>
    <lineage>
        <taxon>Eukaryota</taxon>
        <taxon>Viridiplantae</taxon>
        <taxon>Streptophyta</taxon>
        <taxon>Embryophyta</taxon>
        <taxon>Tracheophyta</taxon>
        <taxon>Spermatophyta</taxon>
        <taxon>Magnoliopsida</taxon>
        <taxon>eudicotyledons</taxon>
        <taxon>Gunneridae</taxon>
        <taxon>Pentapetalae</taxon>
        <taxon>asterids</taxon>
        <taxon>lamiids</taxon>
        <taxon>Lamiales</taxon>
        <taxon>Pedaliaceae</taxon>
        <taxon>Sesamum</taxon>
    </lineage>
</organism>
<accession>A0AAE2CW67</accession>
<reference evidence="7" key="1">
    <citation type="submission" date="2020-06" db="EMBL/GenBank/DDBJ databases">
        <authorList>
            <person name="Li T."/>
            <person name="Hu X."/>
            <person name="Zhang T."/>
            <person name="Song X."/>
            <person name="Zhang H."/>
            <person name="Dai N."/>
            <person name="Sheng W."/>
            <person name="Hou X."/>
            <person name="Wei L."/>
        </authorList>
    </citation>
    <scope>NUCLEOTIDE SEQUENCE</scope>
    <source>
        <strain evidence="7">3651</strain>
        <tissue evidence="7">Leaf</tissue>
    </source>
</reference>
<dbReference type="Proteomes" id="UP001293254">
    <property type="component" value="Unassembled WGS sequence"/>
</dbReference>
<dbReference type="AlphaFoldDB" id="A0AAE2CW67"/>
<feature type="region of interest" description="Disordered" evidence="5">
    <location>
        <begin position="1"/>
        <end position="30"/>
    </location>
</feature>
<evidence type="ECO:0000313" key="7">
    <source>
        <dbReference type="EMBL" id="KAK4436866.1"/>
    </source>
</evidence>
<evidence type="ECO:0000256" key="3">
    <source>
        <dbReference type="ARBA" id="ARBA00022989"/>
    </source>
</evidence>
<evidence type="ECO:0000256" key="2">
    <source>
        <dbReference type="ARBA" id="ARBA00022692"/>
    </source>
</evidence>
<comment type="subcellular location">
    <subcellularLocation>
        <location evidence="1">Golgi apparatus membrane</location>
        <topology evidence="1">Single-pass membrane protein</topology>
    </subcellularLocation>
</comment>
<evidence type="ECO:0000256" key="1">
    <source>
        <dbReference type="ARBA" id="ARBA00004194"/>
    </source>
</evidence>
<feature type="region of interest" description="Disordered" evidence="5">
    <location>
        <begin position="109"/>
        <end position="130"/>
    </location>
</feature>
<dbReference type="PANTHER" id="PTHR31444">
    <property type="entry name" value="OS11G0490100 PROTEIN"/>
    <property type="match status" value="1"/>
</dbReference>
<evidence type="ECO:0000256" key="4">
    <source>
        <dbReference type="ARBA" id="ARBA00023136"/>
    </source>
</evidence>
<gene>
    <name evidence="7" type="ORF">Salat_0020500</name>
</gene>
<reference evidence="7" key="2">
    <citation type="journal article" date="2024" name="Plant">
        <title>Genomic evolution and insights into agronomic trait innovations of Sesamum species.</title>
        <authorList>
            <person name="Miao H."/>
            <person name="Wang L."/>
            <person name="Qu L."/>
            <person name="Liu H."/>
            <person name="Sun Y."/>
            <person name="Le M."/>
            <person name="Wang Q."/>
            <person name="Wei S."/>
            <person name="Zheng Y."/>
            <person name="Lin W."/>
            <person name="Duan Y."/>
            <person name="Cao H."/>
            <person name="Xiong S."/>
            <person name="Wang X."/>
            <person name="Wei L."/>
            <person name="Li C."/>
            <person name="Ma Q."/>
            <person name="Ju M."/>
            <person name="Zhao R."/>
            <person name="Li G."/>
            <person name="Mu C."/>
            <person name="Tian Q."/>
            <person name="Mei H."/>
            <person name="Zhang T."/>
            <person name="Gao T."/>
            <person name="Zhang H."/>
        </authorList>
    </citation>
    <scope>NUCLEOTIDE SEQUENCE</scope>
    <source>
        <strain evidence="7">3651</strain>
    </source>
</reference>
<comment type="caution">
    <text evidence="7">The sequence shown here is derived from an EMBL/GenBank/DDBJ whole genome shotgun (WGS) entry which is preliminary data.</text>
</comment>
<sequence length="332" mass="37121">MVTPDGAKGSKMPPEVYHSHSLNTPNTPLLSRVAPKSRFKQILHRKYCQGGGGRMKFTKRNLVLPLVFILCGASIFRFLNISMVTSSFTSHPVALPPIHPHECSSASSVCGQNISHPRPPPKGRSMSENTSSLTEKEMRFLWEFLSHRVPCNLLVFGFENQYSSLASMNAGGVTVFLEESFQKTSAIKSSNNTQVHKIMYTTHASEAYKLLKDARENPNCSPKIYFLKASKCNLGLSNLPRLVYDTMWDVVIVDGPRGDRPDSPGRMASIYTASVLARRGNTTHVIVHDVDRMIEKWFSREFLCEENLVSSKGRIQHFQIPEVTNATTFCAP</sequence>
<keyword evidence="4 6" id="KW-0472">Membrane</keyword>
<dbReference type="InterPro" id="IPR006514">
    <property type="entry name" value="IRX15/GXM/AGM"/>
</dbReference>
<proteinExistence type="predicted"/>
<feature type="transmembrane region" description="Helical" evidence="6">
    <location>
        <begin position="62"/>
        <end position="79"/>
    </location>
</feature>
<protein>
    <submittedName>
        <fullName evidence="7">Protein IRREGULAR XYLEM 15</fullName>
    </submittedName>
</protein>
<dbReference type="Pfam" id="PF21729">
    <property type="entry name" value="IRX15_IRX15L_GXM"/>
    <property type="match status" value="1"/>
</dbReference>
<dbReference type="NCBIfam" id="TIGR01627">
    <property type="entry name" value="A_thal_3515"/>
    <property type="match status" value="1"/>
</dbReference>
<dbReference type="GO" id="GO:0045492">
    <property type="term" value="P:xylan biosynthetic process"/>
    <property type="evidence" value="ECO:0007669"/>
    <property type="project" value="InterPro"/>
</dbReference>
<name>A0AAE2CW67_9LAMI</name>
<evidence type="ECO:0000256" key="6">
    <source>
        <dbReference type="SAM" id="Phobius"/>
    </source>
</evidence>
<dbReference type="EMBL" id="JACGWO010000001">
    <property type="protein sequence ID" value="KAK4436866.1"/>
    <property type="molecule type" value="Genomic_DNA"/>
</dbReference>
<keyword evidence="8" id="KW-1185">Reference proteome</keyword>